<gene>
    <name evidence="1" type="primary">ggt</name>
    <name evidence="1" type="ORF">GCM10007116_07580</name>
</gene>
<dbReference type="SUPFAM" id="SSF56235">
    <property type="entry name" value="N-terminal nucleophile aminohydrolases (Ntn hydrolases)"/>
    <property type="match status" value="1"/>
</dbReference>
<dbReference type="InterPro" id="IPR043137">
    <property type="entry name" value="GGT_ssub_C"/>
</dbReference>
<dbReference type="PRINTS" id="PR01210">
    <property type="entry name" value="GGTRANSPTASE"/>
</dbReference>
<dbReference type="InterPro" id="IPR052896">
    <property type="entry name" value="GGT-like_enzyme"/>
</dbReference>
<comment type="caution">
    <text evidence="1">The sequence shown here is derived from an EMBL/GenBank/DDBJ whole genome shotgun (WGS) entry which is preliminary data.</text>
</comment>
<dbReference type="AlphaFoldDB" id="A0A830H359"/>
<dbReference type="PANTHER" id="PTHR43881">
    <property type="entry name" value="GAMMA-GLUTAMYLTRANSPEPTIDASE (AFU_ORTHOLOGUE AFUA_4G13580)"/>
    <property type="match status" value="1"/>
</dbReference>
<dbReference type="Gene3D" id="1.10.246.230">
    <property type="match status" value="1"/>
</dbReference>
<dbReference type="PANTHER" id="PTHR43881:SF1">
    <property type="entry name" value="GAMMA-GLUTAMYLTRANSPEPTIDASE (AFU_ORTHOLOGUE AFUA_4G13580)"/>
    <property type="match status" value="1"/>
</dbReference>
<dbReference type="Pfam" id="PF01019">
    <property type="entry name" value="G_glu_transpept"/>
    <property type="match status" value="1"/>
</dbReference>
<dbReference type="EMBL" id="BMQS01000006">
    <property type="protein sequence ID" value="GGT92345.1"/>
    <property type="molecule type" value="Genomic_DNA"/>
</dbReference>
<dbReference type="OrthoDB" id="183046at2157"/>
<keyword evidence="1" id="KW-0808">Transferase</keyword>
<evidence type="ECO:0000313" key="1">
    <source>
        <dbReference type="EMBL" id="GGT92345.1"/>
    </source>
</evidence>
<dbReference type="Gene3D" id="3.60.20.40">
    <property type="match status" value="1"/>
</dbReference>
<organism evidence="1 2">
    <name type="scientific">Sulfodiicoccus acidiphilus</name>
    <dbReference type="NCBI Taxonomy" id="1670455"/>
    <lineage>
        <taxon>Archaea</taxon>
        <taxon>Thermoproteota</taxon>
        <taxon>Thermoprotei</taxon>
        <taxon>Sulfolobales</taxon>
        <taxon>Sulfolobaceae</taxon>
        <taxon>Sulfodiicoccus</taxon>
    </lineage>
</organism>
<dbReference type="RefSeq" id="WP_188848404.1">
    <property type="nucleotide sequence ID" value="NZ_BMQS01000006.1"/>
</dbReference>
<evidence type="ECO:0000313" key="2">
    <source>
        <dbReference type="Proteomes" id="UP000616143"/>
    </source>
</evidence>
<protein>
    <submittedName>
        <fullName evidence="1">Gamma-glutamyltransferase</fullName>
    </submittedName>
</protein>
<dbReference type="InterPro" id="IPR029055">
    <property type="entry name" value="Ntn_hydrolases_N"/>
</dbReference>
<sequence>MFAVATDHELSTGAAVEVLMKGGNAVDAAIAASVALSVVDPYMSGLGGFGVAIVKRDKVYGLNFVGTAPRELRAELLTREDPWEEYRPSFDGPLSVLVPGSVAGWGELHAKFGTLDWKEVVLPAIRLARGHVVTERIWKFYEGIKGRAGQFHANYETFYKDGRFPLPGETLRQPDLASTLETLADEGWRSFYSGTLAKKTVEAVREQGGLMDDEDLRNYSPVWVDPIEVSHGNYVVYSLPQGTSGPTVLEWLNVVEELDPRGDWRSGEFAHLFLEAGKLALRDDDIWNTGKDYYRVPLDFLLSRQRAKSLAGKVSNEAKFYPKVGRSVYGEHTTSLSVVDDDVSVTITMTQMYGFERNGLLRGLGFNLNDGACYFSLDPADKERVEPGQRPRFPLSPVVAVSEERTVTMGAAGGWTIPQTVTLTLLKSLRFGAAVNDAVNSPRYLMRYRTNSIPYPPGTEVEVEEGIPSDTINYLRARGHVLARHTPLGGGSFGALNGVEVRGGRPVPGADGRRKGSGAVG</sequence>
<accession>A0A830H359</accession>
<dbReference type="GO" id="GO:0016740">
    <property type="term" value="F:transferase activity"/>
    <property type="evidence" value="ECO:0007669"/>
    <property type="project" value="UniProtKB-KW"/>
</dbReference>
<proteinExistence type="predicted"/>
<dbReference type="Proteomes" id="UP000616143">
    <property type="component" value="Unassembled WGS sequence"/>
</dbReference>
<reference evidence="1" key="1">
    <citation type="journal article" date="2014" name="Int. J. Syst. Evol. Microbiol.">
        <title>Complete genome sequence of Corynebacterium casei LMG S-19264T (=DSM 44701T), isolated from a smear-ripened cheese.</title>
        <authorList>
            <consortium name="US DOE Joint Genome Institute (JGI-PGF)"/>
            <person name="Walter F."/>
            <person name="Albersmeier A."/>
            <person name="Kalinowski J."/>
            <person name="Ruckert C."/>
        </authorList>
    </citation>
    <scope>NUCLEOTIDE SEQUENCE</scope>
    <source>
        <strain evidence="1">JCM 31740</strain>
    </source>
</reference>
<reference evidence="1" key="2">
    <citation type="submission" date="2020-09" db="EMBL/GenBank/DDBJ databases">
        <authorList>
            <person name="Sun Q."/>
            <person name="Ohkuma M."/>
        </authorList>
    </citation>
    <scope>NUCLEOTIDE SEQUENCE</scope>
    <source>
        <strain evidence="1">JCM 31740</strain>
    </source>
</reference>
<name>A0A830H359_9CREN</name>